<dbReference type="PANTHER" id="PTHR43668:SF4">
    <property type="entry name" value="ALLANTOINASE"/>
    <property type="match status" value="1"/>
</dbReference>
<evidence type="ECO:0000256" key="3">
    <source>
        <dbReference type="ARBA" id="ARBA00022801"/>
    </source>
</evidence>
<organism evidence="5">
    <name type="scientific">bioreactor metagenome</name>
    <dbReference type="NCBI Taxonomy" id="1076179"/>
    <lineage>
        <taxon>unclassified sequences</taxon>
        <taxon>metagenomes</taxon>
        <taxon>ecological metagenomes</taxon>
    </lineage>
</organism>
<sequence length="433" mass="48900">MPNYKYIHLAQITEGFSLKTVNVLIEDQKIIKISEEEIANLPSQTEIIEAKGLVLLPGIIDIHVHFRQPGLENKADMLSESRAAVAGGITTVFDMPNTIPPTTNLQALTEKIKLANENMLCNYKFYLGITNNNLEDALSIDPNLICGYKIYLGSSTGDMLVDKAQAIEGLFEKSKMIITSHCEDEKRIRKNTAKYKELYPNNDAPASIHPLVRDAEACYLSTKFAIDMAKGKTKLNIAHITTEKELSLLQKGKIDSKNITAEVSPIHLWFEEKDFERLGNKIKCNPSIKSKVDRDALRKALREDIIDFVATDHAPHLIEEKEKPYFQSPSGIPSIQFSLNIMLQLVKQGELSLSQLQEKMCHNPANYFHLKERGYIKEGYYADMVLVDLNGKTQVNKETIISKCNWSPFEGETFNSKIVSTFVNGEIVYRNQN</sequence>
<dbReference type="Gene3D" id="3.20.20.140">
    <property type="entry name" value="Metal-dependent hydrolases"/>
    <property type="match status" value="1"/>
</dbReference>
<dbReference type="EC" id="3.5.2.3" evidence="5"/>
<dbReference type="Gene3D" id="2.30.40.10">
    <property type="entry name" value="Urease, subunit C, domain 1"/>
    <property type="match status" value="1"/>
</dbReference>
<dbReference type="AlphaFoldDB" id="A0A644VNF5"/>
<keyword evidence="3 5" id="KW-0378">Hydrolase</keyword>
<dbReference type="PANTHER" id="PTHR43668">
    <property type="entry name" value="ALLANTOINASE"/>
    <property type="match status" value="1"/>
</dbReference>
<dbReference type="PROSITE" id="PS00482">
    <property type="entry name" value="DIHYDROOROTASE_1"/>
    <property type="match status" value="1"/>
</dbReference>
<evidence type="ECO:0000256" key="1">
    <source>
        <dbReference type="ARBA" id="ARBA00001947"/>
    </source>
</evidence>
<feature type="domain" description="Amidohydrolase-related" evidence="4">
    <location>
        <begin position="54"/>
        <end position="428"/>
    </location>
</feature>
<proteinExistence type="predicted"/>
<dbReference type="SUPFAM" id="SSF51556">
    <property type="entry name" value="Metallo-dependent hydrolases"/>
    <property type="match status" value="1"/>
</dbReference>
<protein>
    <submittedName>
        <fullName evidence="5">Dihydroorotase</fullName>
        <ecNumber evidence="5">3.5.2.3</ecNumber>
    </submittedName>
</protein>
<reference evidence="5" key="1">
    <citation type="submission" date="2019-08" db="EMBL/GenBank/DDBJ databases">
        <authorList>
            <person name="Kucharzyk K."/>
            <person name="Murdoch R.W."/>
            <person name="Higgins S."/>
            <person name="Loffler F."/>
        </authorList>
    </citation>
    <scope>NUCLEOTIDE SEQUENCE</scope>
</reference>
<accession>A0A644VNF5</accession>
<dbReference type="PROSITE" id="PS00483">
    <property type="entry name" value="DIHYDROOROTASE_2"/>
    <property type="match status" value="1"/>
</dbReference>
<dbReference type="CDD" id="cd01318">
    <property type="entry name" value="DHOase_IIb"/>
    <property type="match status" value="1"/>
</dbReference>
<dbReference type="SUPFAM" id="SSF51338">
    <property type="entry name" value="Composite domain of metallo-dependent hydrolases"/>
    <property type="match status" value="1"/>
</dbReference>
<dbReference type="GO" id="GO:0005737">
    <property type="term" value="C:cytoplasm"/>
    <property type="evidence" value="ECO:0007669"/>
    <property type="project" value="TreeGrafter"/>
</dbReference>
<dbReference type="GO" id="GO:0006145">
    <property type="term" value="P:purine nucleobase catabolic process"/>
    <property type="evidence" value="ECO:0007669"/>
    <property type="project" value="TreeGrafter"/>
</dbReference>
<dbReference type="GO" id="GO:0046872">
    <property type="term" value="F:metal ion binding"/>
    <property type="evidence" value="ECO:0007669"/>
    <property type="project" value="UniProtKB-KW"/>
</dbReference>
<dbReference type="InterPro" id="IPR002195">
    <property type="entry name" value="Dihydroorotase_CS"/>
</dbReference>
<comment type="cofactor">
    <cofactor evidence="1">
        <name>Zn(2+)</name>
        <dbReference type="ChEBI" id="CHEBI:29105"/>
    </cofactor>
</comment>
<dbReference type="GO" id="GO:0004038">
    <property type="term" value="F:allantoinase activity"/>
    <property type="evidence" value="ECO:0007669"/>
    <property type="project" value="TreeGrafter"/>
</dbReference>
<keyword evidence="2" id="KW-0479">Metal-binding</keyword>
<dbReference type="NCBIfam" id="TIGR00857">
    <property type="entry name" value="pyrC_multi"/>
    <property type="match status" value="1"/>
</dbReference>
<dbReference type="Pfam" id="PF01979">
    <property type="entry name" value="Amidohydro_1"/>
    <property type="match status" value="1"/>
</dbReference>
<dbReference type="NCBIfam" id="NF006688">
    <property type="entry name" value="PRK09236.1"/>
    <property type="match status" value="1"/>
</dbReference>
<dbReference type="InterPro" id="IPR032466">
    <property type="entry name" value="Metal_Hydrolase"/>
</dbReference>
<evidence type="ECO:0000313" key="5">
    <source>
        <dbReference type="EMBL" id="MPL92797.1"/>
    </source>
</evidence>
<dbReference type="InterPro" id="IPR011059">
    <property type="entry name" value="Metal-dep_hydrolase_composite"/>
</dbReference>
<dbReference type="InterPro" id="IPR006680">
    <property type="entry name" value="Amidohydro-rel"/>
</dbReference>
<comment type="caution">
    <text evidence="5">The sequence shown here is derived from an EMBL/GenBank/DDBJ whole genome shotgun (WGS) entry which is preliminary data.</text>
</comment>
<gene>
    <name evidence="5" type="primary">pyrC_13</name>
    <name evidence="5" type="ORF">SDC9_38911</name>
</gene>
<dbReference type="InterPro" id="IPR050138">
    <property type="entry name" value="DHOase/Allantoinase_Hydrolase"/>
</dbReference>
<dbReference type="EMBL" id="VSSQ01000370">
    <property type="protein sequence ID" value="MPL92797.1"/>
    <property type="molecule type" value="Genomic_DNA"/>
</dbReference>
<name>A0A644VNF5_9ZZZZ</name>
<dbReference type="GO" id="GO:0004151">
    <property type="term" value="F:dihydroorotase activity"/>
    <property type="evidence" value="ECO:0007669"/>
    <property type="project" value="UniProtKB-EC"/>
</dbReference>
<evidence type="ECO:0000256" key="2">
    <source>
        <dbReference type="ARBA" id="ARBA00022723"/>
    </source>
</evidence>
<evidence type="ECO:0000259" key="4">
    <source>
        <dbReference type="Pfam" id="PF01979"/>
    </source>
</evidence>